<dbReference type="Proteomes" id="UP000198287">
    <property type="component" value="Unassembled WGS sequence"/>
</dbReference>
<proteinExistence type="inferred from homology"/>
<name>A0A226D4H3_FOLCA</name>
<dbReference type="OrthoDB" id="341898at2759"/>
<organism evidence="3 4">
    <name type="scientific">Folsomia candida</name>
    <name type="common">Springtail</name>
    <dbReference type="NCBI Taxonomy" id="158441"/>
    <lineage>
        <taxon>Eukaryota</taxon>
        <taxon>Metazoa</taxon>
        <taxon>Ecdysozoa</taxon>
        <taxon>Arthropoda</taxon>
        <taxon>Hexapoda</taxon>
        <taxon>Collembola</taxon>
        <taxon>Entomobryomorpha</taxon>
        <taxon>Isotomoidea</taxon>
        <taxon>Isotomidae</taxon>
        <taxon>Proisotominae</taxon>
        <taxon>Folsomia</taxon>
    </lineage>
</organism>
<evidence type="ECO:0000256" key="2">
    <source>
        <dbReference type="SAM" id="MobiDB-lite"/>
    </source>
</evidence>
<dbReference type="PANTHER" id="PTHR16487:SF0">
    <property type="entry name" value="PROTEIN PHOSPHATASE 4 REGULATORY SUBUNIT 2-RELATED"/>
    <property type="match status" value="1"/>
</dbReference>
<comment type="caution">
    <text evidence="3">The sequence shown here is derived from an EMBL/GenBank/DDBJ whole genome shotgun (WGS) entry which is preliminary data.</text>
</comment>
<dbReference type="GO" id="GO:0005634">
    <property type="term" value="C:nucleus"/>
    <property type="evidence" value="ECO:0007669"/>
    <property type="project" value="TreeGrafter"/>
</dbReference>
<dbReference type="GO" id="GO:0019888">
    <property type="term" value="F:protein phosphatase regulator activity"/>
    <property type="evidence" value="ECO:0007669"/>
    <property type="project" value="InterPro"/>
</dbReference>
<dbReference type="EMBL" id="LNIX01000033">
    <property type="protein sequence ID" value="OXA40465.1"/>
    <property type="molecule type" value="Genomic_DNA"/>
</dbReference>
<feature type="region of interest" description="Disordered" evidence="2">
    <location>
        <begin position="143"/>
        <end position="163"/>
    </location>
</feature>
<sequence>MRGNMGEGGDILLDDLEGLLREINEFSATGNSKPEDIPQSIDRYLQFVAKSGNIVFPWQHVRFLFRVKILHAMEQFPGEPNPNSESFVMERFDLFRSAPFTIQRLTELVMQPTRHYKKKDKFLRGLEKTVLVVSTVEPWSLDADMKNGNESGSDGEMDQTYSDGDERNSIVHEVQNLVNIDPPVSGTSVVLEMQNLANVDHSVSGSSVVLEMQTLASIDPPAPANAQEVQNLANIDPPAPVNVQEMHLANLDPPSTAEHIVQEMSNLANIEAPATVDHVVHEPQTLANLDHPATGDHVQELQSLANIDTPATEDSIAQEAQDLANLDHSGDHIIHDVQNLANLDHPATGDNVVEEMQNLPIIDHPATGDLIVQEVQNLANLDPPTNPILQEVQNLANLDDDAALFSDNV</sequence>
<dbReference type="GO" id="GO:0005737">
    <property type="term" value="C:cytoplasm"/>
    <property type="evidence" value="ECO:0007669"/>
    <property type="project" value="TreeGrafter"/>
</dbReference>
<dbReference type="Pfam" id="PF09184">
    <property type="entry name" value="PPP4R2"/>
    <property type="match status" value="1"/>
</dbReference>
<dbReference type="AlphaFoldDB" id="A0A226D4H3"/>
<keyword evidence="4" id="KW-1185">Reference proteome</keyword>
<reference evidence="3 4" key="1">
    <citation type="submission" date="2015-12" db="EMBL/GenBank/DDBJ databases">
        <title>The genome of Folsomia candida.</title>
        <authorList>
            <person name="Faddeeva A."/>
            <person name="Derks M.F."/>
            <person name="Anvar Y."/>
            <person name="Smit S."/>
            <person name="Van Straalen N."/>
            <person name="Roelofs D."/>
        </authorList>
    </citation>
    <scope>NUCLEOTIDE SEQUENCE [LARGE SCALE GENOMIC DNA]</scope>
    <source>
        <strain evidence="3 4">VU population</strain>
        <tissue evidence="3">Whole body</tissue>
    </source>
</reference>
<dbReference type="InterPro" id="IPR015267">
    <property type="entry name" value="PPP4R2"/>
</dbReference>
<evidence type="ECO:0000313" key="3">
    <source>
        <dbReference type="EMBL" id="OXA40465.1"/>
    </source>
</evidence>
<comment type="similarity">
    <text evidence="1">Belongs to the PPP4R2 family.</text>
</comment>
<evidence type="ECO:0000313" key="4">
    <source>
        <dbReference type="Proteomes" id="UP000198287"/>
    </source>
</evidence>
<evidence type="ECO:0000256" key="1">
    <source>
        <dbReference type="ARBA" id="ARBA00009207"/>
    </source>
</evidence>
<dbReference type="STRING" id="158441.A0A226D4H3"/>
<accession>A0A226D4H3</accession>
<dbReference type="PANTHER" id="PTHR16487">
    <property type="entry name" value="PPP4R2-RELATED PROTEIN"/>
    <property type="match status" value="1"/>
</dbReference>
<gene>
    <name evidence="3" type="ORF">Fcan01_24721</name>
</gene>
<protein>
    <submittedName>
        <fullName evidence="3">Serine/threonine-protein phosphatase 4 regulatory subunit 2</fullName>
    </submittedName>
</protein>
<dbReference type="GO" id="GO:0030289">
    <property type="term" value="C:protein phosphatase 4 complex"/>
    <property type="evidence" value="ECO:0007669"/>
    <property type="project" value="InterPro"/>
</dbReference>